<gene>
    <name evidence="1" type="ORF">SAMN04515673_101560</name>
</gene>
<reference evidence="1 2" key="1">
    <citation type="submission" date="2016-10" db="EMBL/GenBank/DDBJ databases">
        <authorList>
            <person name="de Groot N.N."/>
        </authorList>
    </citation>
    <scope>NUCLEOTIDE SEQUENCE [LARGE SCALE GENOMIC DNA]</scope>
    <source>
        <strain evidence="2">KMM 9023,NRIC 0796,JCM 17311,KCTC 23692</strain>
    </source>
</reference>
<dbReference type="InterPro" id="IPR029063">
    <property type="entry name" value="SAM-dependent_MTases_sf"/>
</dbReference>
<proteinExistence type="predicted"/>
<dbReference type="STRING" id="871652.SAMN04515673_101560"/>
<keyword evidence="2" id="KW-1185">Reference proteome</keyword>
<keyword evidence="1" id="KW-0808">Transferase</keyword>
<dbReference type="GO" id="GO:0008168">
    <property type="term" value="F:methyltransferase activity"/>
    <property type="evidence" value="ECO:0007669"/>
    <property type="project" value="UniProtKB-KW"/>
</dbReference>
<dbReference type="OrthoDB" id="5642573at2"/>
<keyword evidence="1" id="KW-0489">Methyltransferase</keyword>
<organism evidence="1 2">
    <name type="scientific">Poseidonocella sedimentorum</name>
    <dbReference type="NCBI Taxonomy" id="871652"/>
    <lineage>
        <taxon>Bacteria</taxon>
        <taxon>Pseudomonadati</taxon>
        <taxon>Pseudomonadota</taxon>
        <taxon>Alphaproteobacteria</taxon>
        <taxon>Rhodobacterales</taxon>
        <taxon>Roseobacteraceae</taxon>
        <taxon>Poseidonocella</taxon>
    </lineage>
</organism>
<dbReference type="Proteomes" id="UP000199302">
    <property type="component" value="Unassembled WGS sequence"/>
</dbReference>
<accession>A0A1I6CXU7</accession>
<dbReference type="EMBL" id="FOYI01000001">
    <property type="protein sequence ID" value="SFQ98058.1"/>
    <property type="molecule type" value="Genomic_DNA"/>
</dbReference>
<dbReference type="AlphaFoldDB" id="A0A1I6CXU7"/>
<dbReference type="Gene3D" id="3.40.50.150">
    <property type="entry name" value="Vaccinia Virus protein VP39"/>
    <property type="match status" value="1"/>
</dbReference>
<sequence>MTSHRFWDRQARKYAQSPISDEAAYEYTLERIGAYLTPEAEVLELGCGTGSTALRLAPQVRAYAASDYAPEMIAIAREKAEAAGAKTLHFRVAGAHEIAPEGRGWDAVIALNLLHLLPDPEAAVAHVHGLLKPGGLFISKTFCLPDGRAPLWLHAMRAALPVLRVLGKAPAVTFLKVAELDRATARAGFEILEAGNYPANPPRRFIVARKLDA</sequence>
<protein>
    <submittedName>
        <fullName evidence="1">2-polyprenyl-3-methyl-5-hydroxy-6-metoxy-1,4-benzoquinol methylase</fullName>
    </submittedName>
</protein>
<dbReference type="Pfam" id="PF13489">
    <property type="entry name" value="Methyltransf_23"/>
    <property type="match status" value="1"/>
</dbReference>
<evidence type="ECO:0000313" key="1">
    <source>
        <dbReference type="EMBL" id="SFQ98058.1"/>
    </source>
</evidence>
<dbReference type="CDD" id="cd02440">
    <property type="entry name" value="AdoMet_MTases"/>
    <property type="match status" value="1"/>
</dbReference>
<dbReference type="GO" id="GO:0032259">
    <property type="term" value="P:methylation"/>
    <property type="evidence" value="ECO:0007669"/>
    <property type="project" value="UniProtKB-KW"/>
</dbReference>
<dbReference type="PANTHER" id="PTHR43861:SF1">
    <property type="entry name" value="TRANS-ACONITATE 2-METHYLTRANSFERASE"/>
    <property type="match status" value="1"/>
</dbReference>
<dbReference type="RefSeq" id="WP_092076353.1">
    <property type="nucleotide sequence ID" value="NZ_FOYI01000001.1"/>
</dbReference>
<dbReference type="SUPFAM" id="SSF53335">
    <property type="entry name" value="S-adenosyl-L-methionine-dependent methyltransferases"/>
    <property type="match status" value="1"/>
</dbReference>
<evidence type="ECO:0000313" key="2">
    <source>
        <dbReference type="Proteomes" id="UP000199302"/>
    </source>
</evidence>
<dbReference type="PANTHER" id="PTHR43861">
    <property type="entry name" value="TRANS-ACONITATE 2-METHYLTRANSFERASE-RELATED"/>
    <property type="match status" value="1"/>
</dbReference>
<name>A0A1I6CXU7_9RHOB</name>